<dbReference type="AlphaFoldDB" id="A0A7J7EXG6"/>
<reference evidence="1 2" key="1">
    <citation type="journal article" date="2020" name="Mol. Biol. Evol.">
        <title>Interspecific Gene Flow and the Evolution of Specialization in Black and White Rhinoceros.</title>
        <authorList>
            <person name="Moodley Y."/>
            <person name="Westbury M.V."/>
            <person name="Russo I.M."/>
            <person name="Gopalakrishnan S."/>
            <person name="Rakotoarivelo A."/>
            <person name="Olsen R.A."/>
            <person name="Prost S."/>
            <person name="Tunstall T."/>
            <person name="Ryder O.A."/>
            <person name="Dalen L."/>
            <person name="Bruford M.W."/>
        </authorList>
    </citation>
    <scope>NUCLEOTIDE SEQUENCE [LARGE SCALE GENOMIC DNA]</scope>
    <source>
        <strain evidence="1">SBR-YM</strain>
        <tissue evidence="1">Skin</tissue>
    </source>
</reference>
<accession>A0A7J7EXG6</accession>
<keyword evidence="2" id="KW-1185">Reference proteome</keyword>
<gene>
    <name evidence="1" type="ORF">HPG69_006396</name>
</gene>
<feature type="non-terminal residue" evidence="1">
    <location>
        <position position="146"/>
    </location>
</feature>
<dbReference type="EMBL" id="JACDTQ010002158">
    <property type="protein sequence ID" value="KAF5920126.1"/>
    <property type="molecule type" value="Genomic_DNA"/>
</dbReference>
<sequence length="146" mass="15585">MPGDTSAQLTMAMASSRWMQGGVVNCQEEETLSDSPLSSSGSVSCPVFTLRVPGAQTVVGDVVELHCEAQRGSPLIFPPGEGESFNLSLTREHSGNSCEDDKGLGVQRSEEVLPNVISGLLEPGLGDLLPENRLQGCQSIRWSIWL</sequence>
<name>A0A7J7EXG6_DICBM</name>
<protein>
    <submittedName>
        <fullName evidence="1">Uncharacterized protein</fullName>
    </submittedName>
</protein>
<proteinExistence type="predicted"/>
<organism evidence="1 2">
    <name type="scientific">Diceros bicornis minor</name>
    <name type="common">South-central black rhinoceros</name>
    <dbReference type="NCBI Taxonomy" id="77932"/>
    <lineage>
        <taxon>Eukaryota</taxon>
        <taxon>Metazoa</taxon>
        <taxon>Chordata</taxon>
        <taxon>Craniata</taxon>
        <taxon>Vertebrata</taxon>
        <taxon>Euteleostomi</taxon>
        <taxon>Mammalia</taxon>
        <taxon>Eutheria</taxon>
        <taxon>Laurasiatheria</taxon>
        <taxon>Perissodactyla</taxon>
        <taxon>Rhinocerotidae</taxon>
        <taxon>Diceros</taxon>
    </lineage>
</organism>
<evidence type="ECO:0000313" key="1">
    <source>
        <dbReference type="EMBL" id="KAF5920126.1"/>
    </source>
</evidence>
<comment type="caution">
    <text evidence="1">The sequence shown here is derived from an EMBL/GenBank/DDBJ whole genome shotgun (WGS) entry which is preliminary data.</text>
</comment>
<dbReference type="Proteomes" id="UP000551758">
    <property type="component" value="Unassembled WGS sequence"/>
</dbReference>
<evidence type="ECO:0000313" key="2">
    <source>
        <dbReference type="Proteomes" id="UP000551758"/>
    </source>
</evidence>